<dbReference type="AlphaFoldDB" id="A0A382YVY9"/>
<evidence type="ECO:0000313" key="1">
    <source>
        <dbReference type="EMBL" id="SVD87384.1"/>
    </source>
</evidence>
<accession>A0A382YVY9</accession>
<protein>
    <submittedName>
        <fullName evidence="1">Uncharacterized protein</fullName>
    </submittedName>
</protein>
<proteinExistence type="predicted"/>
<reference evidence="1" key="1">
    <citation type="submission" date="2018-05" db="EMBL/GenBank/DDBJ databases">
        <authorList>
            <person name="Lanie J.A."/>
            <person name="Ng W.-L."/>
            <person name="Kazmierczak K.M."/>
            <person name="Andrzejewski T.M."/>
            <person name="Davidsen T.M."/>
            <person name="Wayne K.J."/>
            <person name="Tettelin H."/>
            <person name="Glass J.I."/>
            <person name="Rusch D."/>
            <person name="Podicherti R."/>
            <person name="Tsui H.-C.T."/>
            <person name="Winkler M.E."/>
        </authorList>
    </citation>
    <scope>NUCLEOTIDE SEQUENCE</scope>
</reference>
<name>A0A382YVY9_9ZZZZ</name>
<gene>
    <name evidence="1" type="ORF">METZ01_LOCUS440238</name>
</gene>
<organism evidence="1">
    <name type="scientific">marine metagenome</name>
    <dbReference type="NCBI Taxonomy" id="408172"/>
    <lineage>
        <taxon>unclassified sequences</taxon>
        <taxon>metagenomes</taxon>
        <taxon>ecological metagenomes</taxon>
    </lineage>
</organism>
<sequence length="41" mass="5226">MEDPYVYQLSRVKWQFFGTLTFKFERRPEKVWLSMYFALMR</sequence>
<feature type="non-terminal residue" evidence="1">
    <location>
        <position position="41"/>
    </location>
</feature>
<dbReference type="EMBL" id="UINC01178948">
    <property type="protein sequence ID" value="SVD87384.1"/>
    <property type="molecule type" value="Genomic_DNA"/>
</dbReference>